<dbReference type="Proteomes" id="UP000273675">
    <property type="component" value="Unassembled WGS sequence"/>
</dbReference>
<dbReference type="InterPro" id="IPR036052">
    <property type="entry name" value="TrpB-like_PALP_sf"/>
</dbReference>
<organism evidence="8 9">
    <name type="scientific">Maricaulis maris</name>
    <dbReference type="NCBI Taxonomy" id="74318"/>
    <lineage>
        <taxon>Bacteria</taxon>
        <taxon>Pseudomonadati</taxon>
        <taxon>Pseudomonadota</taxon>
        <taxon>Alphaproteobacteria</taxon>
        <taxon>Maricaulales</taxon>
        <taxon>Maricaulaceae</taxon>
        <taxon>Maricaulis</taxon>
    </lineage>
</organism>
<keyword evidence="3" id="KW-0808">Transferase</keyword>
<evidence type="ECO:0000256" key="3">
    <source>
        <dbReference type="ARBA" id="ARBA00022679"/>
    </source>
</evidence>
<dbReference type="PROSITE" id="PS00901">
    <property type="entry name" value="CYS_SYNTHASE"/>
    <property type="match status" value="1"/>
</dbReference>
<evidence type="ECO:0000313" key="9">
    <source>
        <dbReference type="Proteomes" id="UP000273675"/>
    </source>
</evidence>
<keyword evidence="4" id="KW-0663">Pyridoxal phosphate</keyword>
<dbReference type="EMBL" id="RBIM01000005">
    <property type="protein sequence ID" value="RKQ96126.1"/>
    <property type="molecule type" value="Genomic_DNA"/>
</dbReference>
<dbReference type="Pfam" id="PF00291">
    <property type="entry name" value="PALP"/>
    <property type="match status" value="1"/>
</dbReference>
<evidence type="ECO:0000259" key="7">
    <source>
        <dbReference type="Pfam" id="PF00291"/>
    </source>
</evidence>
<dbReference type="InterPro" id="IPR050214">
    <property type="entry name" value="Cys_Synth/Cystath_Beta-Synth"/>
</dbReference>
<comment type="cofactor">
    <cofactor evidence="1">
        <name>pyridoxal 5'-phosphate</name>
        <dbReference type="ChEBI" id="CHEBI:597326"/>
    </cofactor>
</comment>
<dbReference type="GO" id="GO:0006535">
    <property type="term" value="P:cysteine biosynthetic process from serine"/>
    <property type="evidence" value="ECO:0007669"/>
    <property type="project" value="InterPro"/>
</dbReference>
<dbReference type="CDD" id="cd01561">
    <property type="entry name" value="CBS_like"/>
    <property type="match status" value="1"/>
</dbReference>
<sequence>MSAKHVLDLIGNTPLIRLDGPSDATGCEILGKAEFLNPGGSVKDRAALNIVREAEADGSLRPGGTIVEGTAGNTGIGLALVGGALGYDVIIVMPRTQSEEKKAAIRSFGARLIEVDAAPFSSPNHFVHYSRRLAEELNESQPNGAIWANQFDNLANKRAHKLTTGPEIWDQTGGNIDGFICAVGSGGTLAGVAEALRAQRPDIAIGAADPAGAALYNYYTKGELKGEGSSITEGIGVNRITGNLEGLEVDHVYRVEDAEMLPILFDLVKTEGLSLGGSAGINIAGAIRLARDLGPGKTIVTMLCDSGARYAGKLFNPDFLSSRGLPVPPWADTEAPRVTA</sequence>
<keyword evidence="2" id="KW-0028">Amino-acid biosynthesis</keyword>
<comment type="caution">
    <text evidence="8">The sequence shown here is derived from an EMBL/GenBank/DDBJ whole genome shotgun (WGS) entry which is preliminary data.</text>
</comment>
<evidence type="ECO:0000256" key="6">
    <source>
        <dbReference type="ARBA" id="ARBA00029440"/>
    </source>
</evidence>
<protein>
    <submittedName>
        <fullName evidence="8">Cysteine synthase A</fullName>
    </submittedName>
</protein>
<gene>
    <name evidence="8" type="ORF">C7435_2378</name>
</gene>
<dbReference type="NCBIfam" id="NF007989">
    <property type="entry name" value="PRK10717.1"/>
    <property type="match status" value="1"/>
</dbReference>
<dbReference type="GO" id="GO:0016765">
    <property type="term" value="F:transferase activity, transferring alkyl or aryl (other than methyl) groups"/>
    <property type="evidence" value="ECO:0007669"/>
    <property type="project" value="UniProtKB-ARBA"/>
</dbReference>
<dbReference type="PANTHER" id="PTHR10314">
    <property type="entry name" value="CYSTATHIONINE BETA-SYNTHASE"/>
    <property type="match status" value="1"/>
</dbReference>
<dbReference type="OrthoDB" id="9805733at2"/>
<evidence type="ECO:0000256" key="1">
    <source>
        <dbReference type="ARBA" id="ARBA00001933"/>
    </source>
</evidence>
<dbReference type="RefSeq" id="WP_121211710.1">
    <property type="nucleotide sequence ID" value="NZ_RBIM01000005.1"/>
</dbReference>
<evidence type="ECO:0000256" key="2">
    <source>
        <dbReference type="ARBA" id="ARBA00022605"/>
    </source>
</evidence>
<proteinExistence type="predicted"/>
<comment type="pathway">
    <text evidence="6">Amino-acid biosynthesis.</text>
</comment>
<evidence type="ECO:0000256" key="5">
    <source>
        <dbReference type="ARBA" id="ARBA00022946"/>
    </source>
</evidence>
<evidence type="ECO:0000256" key="4">
    <source>
        <dbReference type="ARBA" id="ARBA00022898"/>
    </source>
</evidence>
<feature type="domain" description="Tryptophan synthase beta chain-like PALP" evidence="7">
    <location>
        <begin position="7"/>
        <end position="305"/>
    </location>
</feature>
<accession>A0A495D2Z7</accession>
<reference evidence="8 9" key="1">
    <citation type="submission" date="2018-10" db="EMBL/GenBank/DDBJ databases">
        <title>Genomic Encyclopedia of Type Strains, Phase IV (KMG-IV): sequencing the most valuable type-strain genomes for metagenomic binning, comparative biology and taxonomic classification.</title>
        <authorList>
            <person name="Goeker M."/>
        </authorList>
    </citation>
    <scope>NUCLEOTIDE SEQUENCE [LARGE SCALE GENOMIC DNA]</scope>
    <source>
        <strain evidence="8 9">DSM 4734</strain>
    </source>
</reference>
<evidence type="ECO:0000313" key="8">
    <source>
        <dbReference type="EMBL" id="RKQ96126.1"/>
    </source>
</evidence>
<dbReference type="FunFam" id="3.40.50.1100:FF:000011">
    <property type="entry name" value="Cysteine synthase (o-acetylserine)"/>
    <property type="match status" value="1"/>
</dbReference>
<dbReference type="SUPFAM" id="SSF53686">
    <property type="entry name" value="Tryptophan synthase beta subunit-like PLP-dependent enzymes"/>
    <property type="match status" value="1"/>
</dbReference>
<name>A0A495D2Z7_9PROT</name>
<keyword evidence="5" id="KW-0809">Transit peptide</keyword>
<dbReference type="InterPro" id="IPR001216">
    <property type="entry name" value="P-phosphate_BS"/>
</dbReference>
<dbReference type="InterPro" id="IPR001926">
    <property type="entry name" value="TrpB-like_PALP"/>
</dbReference>
<dbReference type="AlphaFoldDB" id="A0A495D2Z7"/>
<dbReference type="Gene3D" id="3.40.50.1100">
    <property type="match status" value="2"/>
</dbReference>